<protein>
    <recommendedName>
        <fullName evidence="3">FANCL UBC-like domain-containing protein</fullName>
    </recommendedName>
</protein>
<dbReference type="Proteomes" id="UP001244341">
    <property type="component" value="Chromosome 1b"/>
</dbReference>
<reference evidence="1 2" key="1">
    <citation type="submission" date="2023-05" db="EMBL/GenBank/DDBJ databases">
        <title>A 100% complete, gapless, phased diploid assembly of the Scenedesmus obliquus UTEX 3031 genome.</title>
        <authorList>
            <person name="Biondi T.C."/>
            <person name="Hanschen E.R."/>
            <person name="Kwon T."/>
            <person name="Eng W."/>
            <person name="Kruse C.P.S."/>
            <person name="Koehler S.I."/>
            <person name="Kunde Y."/>
            <person name="Gleasner C.D."/>
            <person name="You Mak K.T."/>
            <person name="Polle J."/>
            <person name="Hovde B.T."/>
            <person name="Starkenburg S.R."/>
        </authorList>
    </citation>
    <scope>NUCLEOTIDE SEQUENCE [LARGE SCALE GENOMIC DNA]</scope>
    <source>
        <strain evidence="1 2">DOE0152z</strain>
    </source>
</reference>
<gene>
    <name evidence="1" type="ORF">OEZ85_008125</name>
</gene>
<evidence type="ECO:0008006" key="3">
    <source>
        <dbReference type="Google" id="ProtNLM"/>
    </source>
</evidence>
<proteinExistence type="predicted"/>
<organism evidence="1 2">
    <name type="scientific">Tetradesmus obliquus</name>
    <name type="common">Green alga</name>
    <name type="synonym">Acutodesmus obliquus</name>
    <dbReference type="NCBI Taxonomy" id="3088"/>
    <lineage>
        <taxon>Eukaryota</taxon>
        <taxon>Viridiplantae</taxon>
        <taxon>Chlorophyta</taxon>
        <taxon>core chlorophytes</taxon>
        <taxon>Chlorophyceae</taxon>
        <taxon>CS clade</taxon>
        <taxon>Sphaeropleales</taxon>
        <taxon>Scenedesmaceae</taxon>
        <taxon>Tetradesmus</taxon>
    </lineage>
</organism>
<evidence type="ECO:0000313" key="2">
    <source>
        <dbReference type="Proteomes" id="UP001244341"/>
    </source>
</evidence>
<sequence>MSPAQYLPPWSFAPTQQEAAFRNLLRQLEELHATVLNTDTASTDGEYYILAQLPTGGGSSSYDTVQIKLRPDGVALFKSEAARSTPDPPFCLTPGCISGPRNRQRMEALRDALGWAVLETDEDKAWVQILLH</sequence>
<name>A0ABY8TI84_TETOB</name>
<evidence type="ECO:0000313" key="1">
    <source>
        <dbReference type="EMBL" id="WIA08700.1"/>
    </source>
</evidence>
<accession>A0ABY8TI84</accession>
<keyword evidence="2" id="KW-1185">Reference proteome</keyword>
<dbReference type="EMBL" id="CP126208">
    <property type="protein sequence ID" value="WIA08700.1"/>
    <property type="molecule type" value="Genomic_DNA"/>
</dbReference>